<sequence>MASSSFIKAGVLLFSFLSVQPQCWQVGGTFWTLRQCRYVGGNAALLPAVHYLFTADGRGMPGISTSSQASLDYVCCLREPTHRSKLHA</sequence>
<evidence type="ECO:0008006" key="4">
    <source>
        <dbReference type="Google" id="ProtNLM"/>
    </source>
</evidence>
<organism evidence="2 3">
    <name type="scientific">Neurospora hispaniola</name>
    <dbReference type="NCBI Taxonomy" id="588809"/>
    <lineage>
        <taxon>Eukaryota</taxon>
        <taxon>Fungi</taxon>
        <taxon>Dikarya</taxon>
        <taxon>Ascomycota</taxon>
        <taxon>Pezizomycotina</taxon>
        <taxon>Sordariomycetes</taxon>
        <taxon>Sordariomycetidae</taxon>
        <taxon>Sordariales</taxon>
        <taxon>Sordariaceae</taxon>
        <taxon>Neurospora</taxon>
    </lineage>
</organism>
<keyword evidence="3" id="KW-1185">Reference proteome</keyword>
<dbReference type="RefSeq" id="XP_062693569.1">
    <property type="nucleotide sequence ID" value="XM_062836919.1"/>
</dbReference>
<dbReference type="EMBL" id="JAULSX010000003">
    <property type="protein sequence ID" value="KAK3494140.1"/>
    <property type="molecule type" value="Genomic_DNA"/>
</dbReference>
<feature type="signal peptide" evidence="1">
    <location>
        <begin position="1"/>
        <end position="21"/>
    </location>
</feature>
<proteinExistence type="predicted"/>
<comment type="caution">
    <text evidence="2">The sequence shown here is derived from an EMBL/GenBank/DDBJ whole genome shotgun (WGS) entry which is preliminary data.</text>
</comment>
<dbReference type="Proteomes" id="UP001285908">
    <property type="component" value="Unassembled WGS sequence"/>
</dbReference>
<name>A0AAJ0I9F2_9PEZI</name>
<evidence type="ECO:0000313" key="2">
    <source>
        <dbReference type="EMBL" id="KAK3494140.1"/>
    </source>
</evidence>
<protein>
    <recommendedName>
        <fullName evidence="4">Secreted protein</fullName>
    </recommendedName>
</protein>
<gene>
    <name evidence="2" type="ORF">B0T23DRAFT_375955</name>
</gene>
<evidence type="ECO:0000313" key="3">
    <source>
        <dbReference type="Proteomes" id="UP001285908"/>
    </source>
</evidence>
<evidence type="ECO:0000256" key="1">
    <source>
        <dbReference type="SAM" id="SignalP"/>
    </source>
</evidence>
<keyword evidence="1" id="KW-0732">Signal</keyword>
<dbReference type="GeneID" id="87874541"/>
<dbReference type="AlphaFoldDB" id="A0AAJ0I9F2"/>
<accession>A0AAJ0I9F2</accession>
<feature type="chain" id="PRO_5042487829" description="Secreted protein" evidence="1">
    <location>
        <begin position="22"/>
        <end position="88"/>
    </location>
</feature>
<reference evidence="2 3" key="1">
    <citation type="journal article" date="2023" name="Mol. Phylogenet. Evol.">
        <title>Genome-scale phylogeny and comparative genomics of the fungal order Sordariales.</title>
        <authorList>
            <person name="Hensen N."/>
            <person name="Bonometti L."/>
            <person name="Westerberg I."/>
            <person name="Brannstrom I.O."/>
            <person name="Guillou S."/>
            <person name="Cros-Aarteil S."/>
            <person name="Calhoun S."/>
            <person name="Haridas S."/>
            <person name="Kuo A."/>
            <person name="Mondo S."/>
            <person name="Pangilinan J."/>
            <person name="Riley R."/>
            <person name="LaButti K."/>
            <person name="Andreopoulos B."/>
            <person name="Lipzen A."/>
            <person name="Chen C."/>
            <person name="Yan M."/>
            <person name="Daum C."/>
            <person name="Ng V."/>
            <person name="Clum A."/>
            <person name="Steindorff A."/>
            <person name="Ohm R.A."/>
            <person name="Martin F."/>
            <person name="Silar P."/>
            <person name="Natvig D.O."/>
            <person name="Lalanne C."/>
            <person name="Gautier V."/>
            <person name="Ament-Velasquez S.L."/>
            <person name="Kruys A."/>
            <person name="Hutchinson M.I."/>
            <person name="Powell A.J."/>
            <person name="Barry K."/>
            <person name="Miller A.N."/>
            <person name="Grigoriev I.V."/>
            <person name="Debuchy R."/>
            <person name="Gladieux P."/>
            <person name="Hiltunen Thoren M."/>
            <person name="Johannesson H."/>
        </authorList>
    </citation>
    <scope>NUCLEOTIDE SEQUENCE [LARGE SCALE GENOMIC DNA]</scope>
    <source>
        <strain evidence="2 3">FGSC 10403</strain>
    </source>
</reference>